<feature type="domain" description="Oxidoreductase acuF-like C2H2 type zinc-finger" evidence="2">
    <location>
        <begin position="328"/>
        <end position="356"/>
    </location>
</feature>
<evidence type="ECO:0000256" key="1">
    <source>
        <dbReference type="SAM" id="MobiDB-lite"/>
    </source>
</evidence>
<sequence length="449" mass="49647">MASILKLDDRHDPVANIQQWQLRQSDVQSEPVGHSEIANLCQSLLDLFPEISIALTRNNEVPKPIQIDLDRSRSAFFLWSDGYGIAQGQLDDTFVKSTRLRRSVTKILSHIGEVLTERLIPLSNVWSEKLQDLCLRVRSALENASRLLDDGVSKDSDDESSSGASTFASSGDHLNEVTEDLRTDMRCLGGLGALLKNPVFDPQDQDVSTELSVFVWSPSQSYADKIQSRFPQAAPNLIHHLGNANYQRYLRCQAIREGLLDEKQPELVTTTISESHIAQTLASGSKFHDSGIGTSIAPTISYAETMMSYRHEGRSVRIPPLSQEGKAGKPFDCVACGRKVTIRNSSLWKKHIFGDLLPYICLDIECSHSKTTFASREQWISHLALDHGMAPKWEGIQCFLCTEETGQGKIAVIQHLARHLEEISLSALPTGIDSDTASETSSDTGDEGS</sequence>
<dbReference type="AlphaFoldDB" id="A0AAN7GNW8"/>
<reference evidence="3" key="2">
    <citation type="submission" date="2023-05" db="EMBL/GenBank/DDBJ databases">
        <authorList>
            <consortium name="Lawrence Berkeley National Laboratory"/>
            <person name="Steindorff A."/>
            <person name="Hensen N."/>
            <person name="Bonometti L."/>
            <person name="Westerberg I."/>
            <person name="Brannstrom I.O."/>
            <person name="Guillou S."/>
            <person name="Cros-Aarteil S."/>
            <person name="Calhoun S."/>
            <person name="Haridas S."/>
            <person name="Kuo A."/>
            <person name="Mondo S."/>
            <person name="Pangilinan J."/>
            <person name="Riley R."/>
            <person name="Labutti K."/>
            <person name="Andreopoulos B."/>
            <person name="Lipzen A."/>
            <person name="Chen C."/>
            <person name="Yanf M."/>
            <person name="Daum C."/>
            <person name="Ng V."/>
            <person name="Clum A."/>
            <person name="Ohm R."/>
            <person name="Martin F."/>
            <person name="Silar P."/>
            <person name="Natvig D."/>
            <person name="Lalanne C."/>
            <person name="Gautier V."/>
            <person name="Ament-Velasquez S.L."/>
            <person name="Kruys A."/>
            <person name="Hutchinson M.I."/>
            <person name="Powell A.J."/>
            <person name="Barry K."/>
            <person name="Miller A.N."/>
            <person name="Grigoriev I.V."/>
            <person name="Debuchy R."/>
            <person name="Gladieux P."/>
            <person name="Thoren M.H."/>
            <person name="Johannesson H."/>
        </authorList>
    </citation>
    <scope>NUCLEOTIDE SEQUENCE</scope>
    <source>
        <strain evidence="3">CBS 990.96</strain>
    </source>
</reference>
<dbReference type="PANTHER" id="PTHR35391:SF7">
    <property type="entry name" value="C2H2-TYPE DOMAIN-CONTAINING PROTEIN"/>
    <property type="match status" value="1"/>
</dbReference>
<proteinExistence type="predicted"/>
<keyword evidence="4" id="KW-1185">Reference proteome</keyword>
<reference evidence="3" key="1">
    <citation type="journal article" date="2023" name="Mol. Phylogenet. Evol.">
        <title>Genome-scale phylogeny and comparative genomics of the fungal order Sordariales.</title>
        <authorList>
            <person name="Hensen N."/>
            <person name="Bonometti L."/>
            <person name="Westerberg I."/>
            <person name="Brannstrom I.O."/>
            <person name="Guillou S."/>
            <person name="Cros-Aarteil S."/>
            <person name="Calhoun S."/>
            <person name="Haridas S."/>
            <person name="Kuo A."/>
            <person name="Mondo S."/>
            <person name="Pangilinan J."/>
            <person name="Riley R."/>
            <person name="LaButti K."/>
            <person name="Andreopoulos B."/>
            <person name="Lipzen A."/>
            <person name="Chen C."/>
            <person name="Yan M."/>
            <person name="Daum C."/>
            <person name="Ng V."/>
            <person name="Clum A."/>
            <person name="Steindorff A."/>
            <person name="Ohm R.A."/>
            <person name="Martin F."/>
            <person name="Silar P."/>
            <person name="Natvig D.O."/>
            <person name="Lalanne C."/>
            <person name="Gautier V."/>
            <person name="Ament-Velasquez S.L."/>
            <person name="Kruys A."/>
            <person name="Hutchinson M.I."/>
            <person name="Powell A.J."/>
            <person name="Barry K."/>
            <person name="Miller A.N."/>
            <person name="Grigoriev I.V."/>
            <person name="Debuchy R."/>
            <person name="Gladieux P."/>
            <person name="Hiltunen Thoren M."/>
            <person name="Johannesson H."/>
        </authorList>
    </citation>
    <scope>NUCLEOTIDE SEQUENCE</scope>
    <source>
        <strain evidence="3">CBS 990.96</strain>
    </source>
</reference>
<dbReference type="Pfam" id="PF26082">
    <property type="entry name" value="zf-C2H2_AcuF"/>
    <property type="match status" value="1"/>
</dbReference>
<dbReference type="PANTHER" id="PTHR35391">
    <property type="entry name" value="C2H2-TYPE DOMAIN-CONTAINING PROTEIN-RELATED"/>
    <property type="match status" value="1"/>
</dbReference>
<evidence type="ECO:0000313" key="3">
    <source>
        <dbReference type="EMBL" id="KAK4223486.1"/>
    </source>
</evidence>
<feature type="region of interest" description="Disordered" evidence="1">
    <location>
        <begin position="150"/>
        <end position="171"/>
    </location>
</feature>
<feature type="compositionally biased region" description="Low complexity" evidence="1">
    <location>
        <begin position="433"/>
        <end position="443"/>
    </location>
</feature>
<protein>
    <recommendedName>
        <fullName evidence="2">Oxidoreductase acuF-like C2H2 type zinc-finger domain-containing protein</fullName>
    </recommendedName>
</protein>
<feature type="compositionally biased region" description="Low complexity" evidence="1">
    <location>
        <begin position="161"/>
        <end position="171"/>
    </location>
</feature>
<gene>
    <name evidence="3" type="ORF">QBC38DRAFT_372996</name>
</gene>
<organism evidence="3 4">
    <name type="scientific">Podospora fimiseda</name>
    <dbReference type="NCBI Taxonomy" id="252190"/>
    <lineage>
        <taxon>Eukaryota</taxon>
        <taxon>Fungi</taxon>
        <taxon>Dikarya</taxon>
        <taxon>Ascomycota</taxon>
        <taxon>Pezizomycotina</taxon>
        <taxon>Sordariomycetes</taxon>
        <taxon>Sordariomycetidae</taxon>
        <taxon>Sordariales</taxon>
        <taxon>Podosporaceae</taxon>
        <taxon>Podospora</taxon>
    </lineage>
</organism>
<dbReference type="EMBL" id="MU865425">
    <property type="protein sequence ID" value="KAK4223486.1"/>
    <property type="molecule type" value="Genomic_DNA"/>
</dbReference>
<comment type="caution">
    <text evidence="3">The sequence shown here is derived from an EMBL/GenBank/DDBJ whole genome shotgun (WGS) entry which is preliminary data.</text>
</comment>
<evidence type="ECO:0000313" key="4">
    <source>
        <dbReference type="Proteomes" id="UP001301958"/>
    </source>
</evidence>
<dbReference type="InterPro" id="IPR058925">
    <property type="entry name" value="zf-C2H2_AcuF"/>
</dbReference>
<feature type="non-terminal residue" evidence="3">
    <location>
        <position position="449"/>
    </location>
</feature>
<accession>A0AAN7GNW8</accession>
<feature type="region of interest" description="Disordered" evidence="1">
    <location>
        <begin position="430"/>
        <end position="449"/>
    </location>
</feature>
<name>A0AAN7GNW8_9PEZI</name>
<dbReference type="Proteomes" id="UP001301958">
    <property type="component" value="Unassembled WGS sequence"/>
</dbReference>
<evidence type="ECO:0000259" key="2">
    <source>
        <dbReference type="Pfam" id="PF26082"/>
    </source>
</evidence>